<evidence type="ECO:0000313" key="2">
    <source>
        <dbReference type="EMBL" id="KUM45260.1"/>
    </source>
</evidence>
<comment type="caution">
    <text evidence="2">The sequence shown here is derived from an EMBL/GenBank/DDBJ whole genome shotgun (WGS) entry which is preliminary data.</text>
</comment>
<accession>A0A117NFJ2</accession>
<proteinExistence type="predicted"/>
<geneLocation type="mitochondrion" evidence="2"/>
<evidence type="ECO:0000256" key="1">
    <source>
        <dbReference type="SAM" id="Phobius"/>
    </source>
</evidence>
<keyword evidence="1" id="KW-0472">Membrane</keyword>
<keyword evidence="1" id="KW-0812">Transmembrane</keyword>
<feature type="transmembrane region" description="Helical" evidence="1">
    <location>
        <begin position="6"/>
        <end position="30"/>
    </location>
</feature>
<keyword evidence="2" id="KW-0496">Mitochondrion</keyword>
<gene>
    <name evidence="2" type="ORF">ABT39_MTgene3500</name>
</gene>
<keyword evidence="1" id="KW-1133">Transmembrane helix</keyword>
<reference evidence="2" key="1">
    <citation type="journal article" date="2015" name="Genome Biol. Evol.">
        <title>Organellar Genomes of White Spruce (Picea glauca): Assembly and Annotation.</title>
        <authorList>
            <person name="Jackman S.D."/>
            <person name="Warren R.L."/>
            <person name="Gibb E.A."/>
            <person name="Vandervalk B.P."/>
            <person name="Mohamadi H."/>
            <person name="Chu J."/>
            <person name="Raymond A."/>
            <person name="Pleasance S."/>
            <person name="Coope R."/>
            <person name="Wildung M.R."/>
            <person name="Ritland C.E."/>
            <person name="Bousquet J."/>
            <person name="Jones S.J."/>
            <person name="Bohlmann J."/>
            <person name="Birol I."/>
        </authorList>
    </citation>
    <scope>NUCLEOTIDE SEQUENCE [LARGE SCALE GENOMIC DNA]</scope>
    <source>
        <tissue evidence="2">Flushing bud</tissue>
    </source>
</reference>
<organism evidence="2">
    <name type="scientific">Picea glauca</name>
    <name type="common">White spruce</name>
    <name type="synonym">Pinus glauca</name>
    <dbReference type="NCBI Taxonomy" id="3330"/>
    <lineage>
        <taxon>Eukaryota</taxon>
        <taxon>Viridiplantae</taxon>
        <taxon>Streptophyta</taxon>
        <taxon>Embryophyta</taxon>
        <taxon>Tracheophyta</taxon>
        <taxon>Spermatophyta</taxon>
        <taxon>Pinopsida</taxon>
        <taxon>Pinidae</taxon>
        <taxon>Conifers I</taxon>
        <taxon>Pinales</taxon>
        <taxon>Pinaceae</taxon>
        <taxon>Picea</taxon>
    </lineage>
</organism>
<dbReference type="AlphaFoldDB" id="A0A117NFJ2"/>
<name>A0A117NFJ2_PICGL</name>
<dbReference type="EMBL" id="LKAM01000022">
    <property type="protein sequence ID" value="KUM45260.1"/>
    <property type="molecule type" value="Genomic_DNA"/>
</dbReference>
<sequence>MIRRAWALIPLLLTLDSYFLYFFALFLWIYRQRCNVGSSELRHYCLNL</sequence>
<protein>
    <submittedName>
        <fullName evidence="2">Uncharacterized protein</fullName>
    </submittedName>
</protein>